<organism evidence="2 3">
    <name type="scientific">Podospora aff. communis PSN243</name>
    <dbReference type="NCBI Taxonomy" id="3040156"/>
    <lineage>
        <taxon>Eukaryota</taxon>
        <taxon>Fungi</taxon>
        <taxon>Dikarya</taxon>
        <taxon>Ascomycota</taxon>
        <taxon>Pezizomycotina</taxon>
        <taxon>Sordariomycetes</taxon>
        <taxon>Sordariomycetidae</taxon>
        <taxon>Sordariales</taxon>
        <taxon>Podosporaceae</taxon>
        <taxon>Podospora</taxon>
    </lineage>
</organism>
<feature type="region of interest" description="Disordered" evidence="1">
    <location>
        <begin position="391"/>
        <end position="414"/>
    </location>
</feature>
<keyword evidence="3" id="KW-1185">Reference proteome</keyword>
<dbReference type="AlphaFoldDB" id="A0AAV9GBK7"/>
<sequence length="587" mass="69550">MSGIPGSQPARGWPRFYSFHFQGQLLIATTDPPISADPDDLFTVVAPLVNPYLPHEPPHVQVTIWVMAMVSRLPATQWREWIEAQEDARREDQACMVINGRNWSSADPFLRDWKLDRHGNVPGRQRHWVSEQHDSLCDLQNLASCSAIHATRQGKEILFLNDPNHWPIVPSEKRDAFLVYRNERLSPTLNPMSRLRPQLKSYFTGEDQPRFHRALENIVIPRLKMLEKYPKLRERLVEEGRSVDNPTRDAFRTRFPPENREYLEPEDLGCSVDFAVDDDYIEERGFRPHFDGMPWDNLINDELTKPEWLVVLAILHNCDQIYDPGQRYLEELRLERRRVRQWVEDHGDGEVREYFGPHRAGQERINIIARRSIRDLWSRLHVWNENWGIPPLEGGEEPESDSRQDDEGREANLNDDCSRWKWPWEEVSRLKARHTGPWTVTKEQEEHHEEWGNPVCWTLRSWHKDGFLRSSNRPNTWAYQRTWFSDSLPNPTLTRVQAQEFICTRPWYVFTLRCCEEFVRHTRAPKRYWKEYRGANTPVEGTEGQPDSSAFWQASTAENVYKLWKRRGDWQEEWGEPWKGESLIGWF</sequence>
<evidence type="ECO:0000313" key="3">
    <source>
        <dbReference type="Proteomes" id="UP001321760"/>
    </source>
</evidence>
<dbReference type="Proteomes" id="UP001321760">
    <property type="component" value="Unassembled WGS sequence"/>
</dbReference>
<reference evidence="2" key="2">
    <citation type="submission" date="2023-05" db="EMBL/GenBank/DDBJ databases">
        <authorList>
            <consortium name="Lawrence Berkeley National Laboratory"/>
            <person name="Steindorff A."/>
            <person name="Hensen N."/>
            <person name="Bonometti L."/>
            <person name="Westerberg I."/>
            <person name="Brannstrom I.O."/>
            <person name="Guillou S."/>
            <person name="Cros-Aarteil S."/>
            <person name="Calhoun S."/>
            <person name="Haridas S."/>
            <person name="Kuo A."/>
            <person name="Mondo S."/>
            <person name="Pangilinan J."/>
            <person name="Riley R."/>
            <person name="Labutti K."/>
            <person name="Andreopoulos B."/>
            <person name="Lipzen A."/>
            <person name="Chen C."/>
            <person name="Yanf M."/>
            <person name="Daum C."/>
            <person name="Ng V."/>
            <person name="Clum A."/>
            <person name="Ohm R."/>
            <person name="Martin F."/>
            <person name="Silar P."/>
            <person name="Natvig D."/>
            <person name="Lalanne C."/>
            <person name="Gautier V."/>
            <person name="Ament-Velasquez S.L."/>
            <person name="Kruys A."/>
            <person name="Hutchinson M.I."/>
            <person name="Powell A.J."/>
            <person name="Barry K."/>
            <person name="Miller A.N."/>
            <person name="Grigoriev I.V."/>
            <person name="Debuchy R."/>
            <person name="Gladieux P."/>
            <person name="Thoren M.H."/>
            <person name="Johannesson H."/>
        </authorList>
    </citation>
    <scope>NUCLEOTIDE SEQUENCE</scope>
    <source>
        <strain evidence="2">PSN243</strain>
    </source>
</reference>
<evidence type="ECO:0000256" key="1">
    <source>
        <dbReference type="SAM" id="MobiDB-lite"/>
    </source>
</evidence>
<feature type="compositionally biased region" description="Basic and acidic residues" evidence="1">
    <location>
        <begin position="400"/>
        <end position="414"/>
    </location>
</feature>
<dbReference type="EMBL" id="MU865964">
    <property type="protein sequence ID" value="KAK4445514.1"/>
    <property type="molecule type" value="Genomic_DNA"/>
</dbReference>
<protein>
    <submittedName>
        <fullName evidence="2">Uncharacterized protein</fullName>
    </submittedName>
</protein>
<evidence type="ECO:0000313" key="2">
    <source>
        <dbReference type="EMBL" id="KAK4445514.1"/>
    </source>
</evidence>
<comment type="caution">
    <text evidence="2">The sequence shown here is derived from an EMBL/GenBank/DDBJ whole genome shotgun (WGS) entry which is preliminary data.</text>
</comment>
<reference evidence="2" key="1">
    <citation type="journal article" date="2023" name="Mol. Phylogenet. Evol.">
        <title>Genome-scale phylogeny and comparative genomics of the fungal order Sordariales.</title>
        <authorList>
            <person name="Hensen N."/>
            <person name="Bonometti L."/>
            <person name="Westerberg I."/>
            <person name="Brannstrom I.O."/>
            <person name="Guillou S."/>
            <person name="Cros-Aarteil S."/>
            <person name="Calhoun S."/>
            <person name="Haridas S."/>
            <person name="Kuo A."/>
            <person name="Mondo S."/>
            <person name="Pangilinan J."/>
            <person name="Riley R."/>
            <person name="LaButti K."/>
            <person name="Andreopoulos B."/>
            <person name="Lipzen A."/>
            <person name="Chen C."/>
            <person name="Yan M."/>
            <person name="Daum C."/>
            <person name="Ng V."/>
            <person name="Clum A."/>
            <person name="Steindorff A."/>
            <person name="Ohm R.A."/>
            <person name="Martin F."/>
            <person name="Silar P."/>
            <person name="Natvig D.O."/>
            <person name="Lalanne C."/>
            <person name="Gautier V."/>
            <person name="Ament-Velasquez S.L."/>
            <person name="Kruys A."/>
            <person name="Hutchinson M.I."/>
            <person name="Powell A.J."/>
            <person name="Barry K."/>
            <person name="Miller A.N."/>
            <person name="Grigoriev I.V."/>
            <person name="Debuchy R."/>
            <person name="Gladieux P."/>
            <person name="Hiltunen Thoren M."/>
            <person name="Johannesson H."/>
        </authorList>
    </citation>
    <scope>NUCLEOTIDE SEQUENCE</scope>
    <source>
        <strain evidence="2">PSN243</strain>
    </source>
</reference>
<gene>
    <name evidence="2" type="ORF">QBC34DRAFT_162678</name>
</gene>
<accession>A0AAV9GBK7</accession>
<proteinExistence type="predicted"/>
<name>A0AAV9GBK7_9PEZI</name>